<gene>
    <name evidence="2" type="ORF">J4E00_05450</name>
</gene>
<comment type="caution">
    <text evidence="2">The sequence shown here is derived from an EMBL/GenBank/DDBJ whole genome shotgun (WGS) entry which is preliminary data.</text>
</comment>
<dbReference type="SUPFAM" id="SSF82185">
    <property type="entry name" value="Histone H3 K4-specific methyltransferase SET7/9 N-terminal domain"/>
    <property type="match status" value="2"/>
</dbReference>
<dbReference type="EMBL" id="JAGETZ010000002">
    <property type="protein sequence ID" value="MBO2008490.1"/>
    <property type="molecule type" value="Genomic_DNA"/>
</dbReference>
<keyword evidence="3" id="KW-1185">Reference proteome</keyword>
<evidence type="ECO:0000313" key="3">
    <source>
        <dbReference type="Proteomes" id="UP000664369"/>
    </source>
</evidence>
<sequence length="203" mass="23512">MRLPSFLLLLSGTVLLSSCAGSLPATRHYGPHGFWKPNRFDRHGLETGRWRTYYDDGSKQPFTAGRYKHGRPVKTFSYYDPTGKLDRSEQYQRDGFCEVTYWHPGGQVARKGHAQWVTGKDRQPRFYWYGPWTSYNVNGQITSVQTYEDGKQVRTETYEDGKLTQVEIFDNEKRTRVETYADGQLLKVESFEKGLRTGTTNTL</sequence>
<accession>A0ABS3QB61</accession>
<name>A0ABS3QB61_9BACT</name>
<dbReference type="Gene3D" id="3.90.930.1">
    <property type="match status" value="2"/>
</dbReference>
<dbReference type="PROSITE" id="PS51257">
    <property type="entry name" value="PROKAR_LIPOPROTEIN"/>
    <property type="match status" value="1"/>
</dbReference>
<reference evidence="2 3" key="1">
    <citation type="submission" date="2021-03" db="EMBL/GenBank/DDBJ databases">
        <authorList>
            <person name="Kim M.K."/>
        </authorList>
    </citation>
    <scope>NUCLEOTIDE SEQUENCE [LARGE SCALE GENOMIC DNA]</scope>
    <source>
        <strain evidence="2 3">BT442</strain>
    </source>
</reference>
<evidence type="ECO:0000313" key="2">
    <source>
        <dbReference type="EMBL" id="MBO2008490.1"/>
    </source>
</evidence>
<dbReference type="Proteomes" id="UP000664369">
    <property type="component" value="Unassembled WGS sequence"/>
</dbReference>
<keyword evidence="1" id="KW-0732">Signal</keyword>
<proteinExistence type="predicted"/>
<protein>
    <recommendedName>
        <fullName evidence="4">Toxin-antitoxin system YwqK family antitoxin</fullName>
    </recommendedName>
</protein>
<evidence type="ECO:0000256" key="1">
    <source>
        <dbReference type="SAM" id="SignalP"/>
    </source>
</evidence>
<feature type="signal peptide" evidence="1">
    <location>
        <begin position="1"/>
        <end position="20"/>
    </location>
</feature>
<dbReference type="RefSeq" id="WP_208174051.1">
    <property type="nucleotide sequence ID" value="NZ_JAGETZ010000002.1"/>
</dbReference>
<feature type="chain" id="PRO_5046817173" description="Toxin-antitoxin system YwqK family antitoxin" evidence="1">
    <location>
        <begin position="21"/>
        <end position="203"/>
    </location>
</feature>
<organism evidence="2 3">
    <name type="scientific">Hymenobacter negativus</name>
    <dbReference type="NCBI Taxonomy" id="2795026"/>
    <lineage>
        <taxon>Bacteria</taxon>
        <taxon>Pseudomonadati</taxon>
        <taxon>Bacteroidota</taxon>
        <taxon>Cytophagia</taxon>
        <taxon>Cytophagales</taxon>
        <taxon>Hymenobacteraceae</taxon>
        <taxon>Hymenobacter</taxon>
    </lineage>
</organism>
<evidence type="ECO:0008006" key="4">
    <source>
        <dbReference type="Google" id="ProtNLM"/>
    </source>
</evidence>